<dbReference type="STRING" id="329726.AM1_1838"/>
<reference evidence="3 4" key="1">
    <citation type="journal article" date="2008" name="Proc. Natl. Acad. Sci. U.S.A.">
        <title>Niche adaptation and genome expansion in the chlorophyll d-producing cyanobacterium Acaryochloris marina.</title>
        <authorList>
            <person name="Swingley W.D."/>
            <person name="Chen M."/>
            <person name="Cheung P.C."/>
            <person name="Conrad A.L."/>
            <person name="Dejesa L.C."/>
            <person name="Hao J."/>
            <person name="Honchak B.M."/>
            <person name="Karbach L.E."/>
            <person name="Kurdoglu A."/>
            <person name="Lahiri S."/>
            <person name="Mastrian S.D."/>
            <person name="Miyashita H."/>
            <person name="Page L."/>
            <person name="Ramakrishna P."/>
            <person name="Satoh S."/>
            <person name="Sattley W.M."/>
            <person name="Shimada Y."/>
            <person name="Taylor H.L."/>
            <person name="Tomo T."/>
            <person name="Tsuchiya T."/>
            <person name="Wang Z.T."/>
            <person name="Raymond J."/>
            <person name="Mimuro M."/>
            <person name="Blankenship R.E."/>
            <person name="Touchman J.W."/>
        </authorList>
    </citation>
    <scope>NUCLEOTIDE SEQUENCE [LARGE SCALE GENOMIC DNA]</scope>
    <source>
        <strain evidence="4">MBIC 11017</strain>
    </source>
</reference>
<evidence type="ECO:0000259" key="2">
    <source>
        <dbReference type="PROSITE" id="PS50006"/>
    </source>
</evidence>
<dbReference type="CDD" id="cd00060">
    <property type="entry name" value="FHA"/>
    <property type="match status" value="1"/>
</dbReference>
<dbReference type="Pfam" id="PF00498">
    <property type="entry name" value="FHA"/>
    <property type="match status" value="1"/>
</dbReference>
<dbReference type="PROSITE" id="PS50006">
    <property type="entry name" value="FHA_DOMAIN"/>
    <property type="match status" value="1"/>
</dbReference>
<dbReference type="OrthoDB" id="9816434at2"/>
<sequence>MIATSFEIPQLLIQMGSNCEPFELQSGLEWTVGRHPSNPIQLGDRCASRQHAKLVRLQDHHYCYVDLNSRNGSKLRGRSIKSPVLLQNGDRIKIGDTYLIFQDIPTHRTTGNGTPDKAQVLLLQADALQGKIWQTVLQSQTIDSYWESADIDLKAYLPRRVASGSLPQLLVLDTHILGDQTYEVCAWCAQTFPQLKIIVNNSQERQILMSERQKAAQAGCLNWFPAFREPKLIDNIAGIVVQANGVMNILGGTLRQDKLFTALKSFEKLLGEVATLQPPPKPVAPSQPSPAAADQNGDLTQVTHVSRKG</sequence>
<organism evidence="3 4">
    <name type="scientific">Acaryochloris marina (strain MBIC 11017)</name>
    <dbReference type="NCBI Taxonomy" id="329726"/>
    <lineage>
        <taxon>Bacteria</taxon>
        <taxon>Bacillati</taxon>
        <taxon>Cyanobacteriota</taxon>
        <taxon>Cyanophyceae</taxon>
        <taxon>Acaryochloridales</taxon>
        <taxon>Acaryochloridaceae</taxon>
        <taxon>Acaryochloris</taxon>
    </lineage>
</organism>
<dbReference type="Gene3D" id="2.60.200.20">
    <property type="match status" value="1"/>
</dbReference>
<feature type="compositionally biased region" description="Polar residues" evidence="1">
    <location>
        <begin position="297"/>
        <end position="309"/>
    </location>
</feature>
<feature type="compositionally biased region" description="Pro residues" evidence="1">
    <location>
        <begin position="277"/>
        <end position="288"/>
    </location>
</feature>
<dbReference type="HOGENOM" id="CLU_915069_0_0_3"/>
<gene>
    <name evidence="3" type="ordered locus">AM1_1838</name>
</gene>
<dbReference type="InterPro" id="IPR000253">
    <property type="entry name" value="FHA_dom"/>
</dbReference>
<dbReference type="EMBL" id="CP000828">
    <property type="protein sequence ID" value="ABW26857.1"/>
    <property type="molecule type" value="Genomic_DNA"/>
</dbReference>
<name>B0CDD2_ACAM1</name>
<accession>B0CDD2</accession>
<dbReference type="Proteomes" id="UP000000268">
    <property type="component" value="Chromosome"/>
</dbReference>
<evidence type="ECO:0000313" key="4">
    <source>
        <dbReference type="Proteomes" id="UP000000268"/>
    </source>
</evidence>
<dbReference type="AlphaFoldDB" id="B0CDD2"/>
<feature type="region of interest" description="Disordered" evidence="1">
    <location>
        <begin position="277"/>
        <end position="309"/>
    </location>
</feature>
<proteinExistence type="predicted"/>
<dbReference type="KEGG" id="amr:AM1_1838"/>
<dbReference type="eggNOG" id="COG1716">
    <property type="taxonomic scope" value="Bacteria"/>
</dbReference>
<evidence type="ECO:0000313" key="3">
    <source>
        <dbReference type="EMBL" id="ABW26857.1"/>
    </source>
</evidence>
<dbReference type="SUPFAM" id="SSF49879">
    <property type="entry name" value="SMAD/FHA domain"/>
    <property type="match status" value="1"/>
</dbReference>
<dbReference type="SMART" id="SM00240">
    <property type="entry name" value="FHA"/>
    <property type="match status" value="1"/>
</dbReference>
<protein>
    <recommendedName>
        <fullName evidence="2">FHA domain-containing protein</fullName>
    </recommendedName>
</protein>
<feature type="domain" description="FHA" evidence="2">
    <location>
        <begin position="30"/>
        <end position="80"/>
    </location>
</feature>
<keyword evidence="4" id="KW-1185">Reference proteome</keyword>
<dbReference type="InterPro" id="IPR008984">
    <property type="entry name" value="SMAD_FHA_dom_sf"/>
</dbReference>
<dbReference type="RefSeq" id="WP_012162362.1">
    <property type="nucleotide sequence ID" value="NC_009925.1"/>
</dbReference>
<evidence type="ECO:0000256" key="1">
    <source>
        <dbReference type="SAM" id="MobiDB-lite"/>
    </source>
</evidence>